<dbReference type="VEuPathDB" id="CryptoDB:Cvel_15616"/>
<keyword evidence="4 7" id="KW-0833">Ubl conjugation pathway</keyword>
<proteinExistence type="inferred from homology"/>
<dbReference type="EC" id="3.4.19.12" evidence="8"/>
<evidence type="ECO:0000256" key="9">
    <source>
        <dbReference type="SAM" id="MobiDB-lite"/>
    </source>
</evidence>
<evidence type="ECO:0000256" key="6">
    <source>
        <dbReference type="ARBA" id="ARBA00022807"/>
    </source>
</evidence>
<dbReference type="Pfam" id="PF01088">
    <property type="entry name" value="Peptidase_C12"/>
    <property type="match status" value="1"/>
</dbReference>
<keyword evidence="3 7" id="KW-0645">Protease</keyword>
<evidence type="ECO:0000259" key="10">
    <source>
        <dbReference type="PROSITE" id="PS52048"/>
    </source>
</evidence>
<keyword evidence="6 7" id="KW-0788">Thiol protease</keyword>
<feature type="compositionally biased region" description="Acidic residues" evidence="9">
    <location>
        <begin position="286"/>
        <end position="296"/>
    </location>
</feature>
<dbReference type="InterPro" id="IPR036959">
    <property type="entry name" value="Peptidase_C12_UCH_sf"/>
</dbReference>
<dbReference type="Gene3D" id="3.40.532.10">
    <property type="entry name" value="Peptidase C12, ubiquitin carboxyl-terminal hydrolase"/>
    <property type="match status" value="1"/>
</dbReference>
<gene>
    <name evidence="11" type="ORF">Cvel_15616</name>
</gene>
<dbReference type="EMBL" id="CDMZ01000179">
    <property type="protein sequence ID" value="CEM08621.1"/>
    <property type="molecule type" value="Genomic_DNA"/>
</dbReference>
<dbReference type="PANTHER" id="PTHR10589:SF16">
    <property type="entry name" value="UBIQUITIN CARBOXYL-TERMINAL HYDROLASE ISOZYME L5"/>
    <property type="match status" value="1"/>
</dbReference>
<comment type="catalytic activity">
    <reaction evidence="1 7 8">
        <text>Thiol-dependent hydrolysis of ester, thioester, amide, peptide and isopeptide bonds formed by the C-terminal Gly of ubiquitin (a 76-residue protein attached to proteins as an intracellular targeting signal).</text>
        <dbReference type="EC" id="3.4.19.12"/>
    </reaction>
</comment>
<evidence type="ECO:0000256" key="4">
    <source>
        <dbReference type="ARBA" id="ARBA00022786"/>
    </source>
</evidence>
<feature type="site" description="Important for enzyme activity" evidence="7">
    <location>
        <position position="181"/>
    </location>
</feature>
<feature type="region of interest" description="Disordered" evidence="9">
    <location>
        <begin position="373"/>
        <end position="397"/>
    </location>
</feature>
<name>A0A0G4F8U9_9ALVE</name>
<dbReference type="GO" id="GO:0004843">
    <property type="term" value="F:cysteine-type deubiquitinase activity"/>
    <property type="evidence" value="ECO:0007669"/>
    <property type="project" value="UniProtKB-UniRule"/>
</dbReference>
<dbReference type="InterPro" id="IPR041507">
    <property type="entry name" value="UCH_C"/>
</dbReference>
<dbReference type="PROSITE" id="PS52048">
    <property type="entry name" value="UCH_DOMAIN"/>
    <property type="match status" value="1"/>
</dbReference>
<feature type="region of interest" description="Disordered" evidence="9">
    <location>
        <begin position="284"/>
        <end position="303"/>
    </location>
</feature>
<dbReference type="PRINTS" id="PR00707">
    <property type="entry name" value="UBCTHYDRLASE"/>
</dbReference>
<dbReference type="Pfam" id="PF18031">
    <property type="entry name" value="UCH_C"/>
    <property type="match status" value="1"/>
</dbReference>
<dbReference type="GO" id="GO:0006511">
    <property type="term" value="P:ubiquitin-dependent protein catabolic process"/>
    <property type="evidence" value="ECO:0007669"/>
    <property type="project" value="UniProtKB-UniRule"/>
</dbReference>
<feature type="compositionally biased region" description="Basic and acidic residues" evidence="9">
    <location>
        <begin position="373"/>
        <end position="390"/>
    </location>
</feature>
<evidence type="ECO:0000256" key="2">
    <source>
        <dbReference type="ARBA" id="ARBA00009326"/>
    </source>
</evidence>
<dbReference type="GO" id="GO:0005737">
    <property type="term" value="C:cytoplasm"/>
    <property type="evidence" value="ECO:0007669"/>
    <property type="project" value="TreeGrafter"/>
</dbReference>
<evidence type="ECO:0000256" key="5">
    <source>
        <dbReference type="ARBA" id="ARBA00022801"/>
    </source>
</evidence>
<dbReference type="Gene3D" id="1.20.58.860">
    <property type="match status" value="1"/>
</dbReference>
<evidence type="ECO:0000256" key="7">
    <source>
        <dbReference type="PROSITE-ProRule" id="PRU01393"/>
    </source>
</evidence>
<evidence type="ECO:0000256" key="8">
    <source>
        <dbReference type="RuleBase" id="RU361215"/>
    </source>
</evidence>
<feature type="active site" description="Proton donor" evidence="7">
    <location>
        <position position="166"/>
    </location>
</feature>
<comment type="similarity">
    <text evidence="2 7 8">Belongs to the peptidase C12 family.</text>
</comment>
<reference evidence="11" key="1">
    <citation type="submission" date="2014-11" db="EMBL/GenBank/DDBJ databases">
        <authorList>
            <person name="Otto D Thomas"/>
            <person name="Naeem Raeece"/>
        </authorList>
    </citation>
    <scope>NUCLEOTIDE SEQUENCE</scope>
</reference>
<feature type="site" description="Transition state stabilizer" evidence="7">
    <location>
        <position position="83"/>
    </location>
</feature>
<keyword evidence="5 7" id="KW-0378">Hydrolase</keyword>
<organism evidence="11">
    <name type="scientific">Chromera velia CCMP2878</name>
    <dbReference type="NCBI Taxonomy" id="1169474"/>
    <lineage>
        <taxon>Eukaryota</taxon>
        <taxon>Sar</taxon>
        <taxon>Alveolata</taxon>
        <taxon>Colpodellida</taxon>
        <taxon>Chromeraceae</taxon>
        <taxon>Chromera</taxon>
    </lineage>
</organism>
<evidence type="ECO:0000256" key="3">
    <source>
        <dbReference type="ARBA" id="ARBA00022670"/>
    </source>
</evidence>
<dbReference type="GO" id="GO:0016579">
    <property type="term" value="P:protein deubiquitination"/>
    <property type="evidence" value="ECO:0007669"/>
    <property type="project" value="TreeGrafter"/>
</dbReference>
<evidence type="ECO:0000256" key="1">
    <source>
        <dbReference type="ARBA" id="ARBA00000707"/>
    </source>
</evidence>
<accession>A0A0G4F8U9</accession>
<evidence type="ECO:0000313" key="11">
    <source>
        <dbReference type="EMBL" id="CEM08621.1"/>
    </source>
</evidence>
<feature type="active site" description="Nucleophile" evidence="7">
    <location>
        <position position="89"/>
    </location>
</feature>
<dbReference type="AlphaFoldDB" id="A0A0G4F8U9"/>
<dbReference type="PhylomeDB" id="A0A0G4F8U9"/>
<dbReference type="PANTHER" id="PTHR10589">
    <property type="entry name" value="UBIQUITIN CARBOXYL-TERMINAL HYDROLASE"/>
    <property type="match status" value="1"/>
</dbReference>
<sequence>MMDDPQSWCTIESDPAVFTELCEAVGVKEVEFQELLGIDEESLAMLAAESQVFGLVFLFKWRPENDSREVAVFPPEDLFFARQVITNACATQAILSILMNRTDEIDIGPELSTFREMTVAGAFDPQMKGLAIGNLDTVRMAHNSFQKQSSFQIEHDKDDEKEDAFHFISYVPFRGKVWELDGLKEGPIEVAEVPQEWALGVPGSDALWLQALAPEIRRRIDRYQSVGAAEEAAGEGAGSGELRFTLLAITRDKRAPLKSEQLEKKYLLQRTLVKLISLGEDRSLEHEEEMDDDEAPDSVPSWEALPDEVPKLIALEEQTRKRLGEVSSALAEEEHKRESWKKDNARRRFDFVPFVLCALKHLGRRGELMDAFSEAKKTAEERKEAREQAKKTAGAAK</sequence>
<feature type="domain" description="UCH catalytic" evidence="10">
    <location>
        <begin position="7"/>
        <end position="251"/>
    </location>
</feature>
<dbReference type="SUPFAM" id="SSF54001">
    <property type="entry name" value="Cysteine proteinases"/>
    <property type="match status" value="1"/>
</dbReference>
<protein>
    <recommendedName>
        <fullName evidence="8">Ubiquitin carboxyl-terminal hydrolase</fullName>
        <ecNumber evidence="8">3.4.19.12</ecNumber>
    </recommendedName>
</protein>
<dbReference type="InterPro" id="IPR001578">
    <property type="entry name" value="Peptidase_C12_UCH"/>
</dbReference>
<dbReference type="InterPro" id="IPR038765">
    <property type="entry name" value="Papain-like_cys_pep_sf"/>
</dbReference>